<organism evidence="3 4">
    <name type="scientific">Cercophora samala</name>
    <dbReference type="NCBI Taxonomy" id="330535"/>
    <lineage>
        <taxon>Eukaryota</taxon>
        <taxon>Fungi</taxon>
        <taxon>Dikarya</taxon>
        <taxon>Ascomycota</taxon>
        <taxon>Pezizomycotina</taxon>
        <taxon>Sordariomycetes</taxon>
        <taxon>Sordariomycetidae</taxon>
        <taxon>Sordariales</taxon>
        <taxon>Lasiosphaeriaceae</taxon>
        <taxon>Cercophora</taxon>
    </lineage>
</organism>
<keyword evidence="2" id="KW-0812">Transmembrane</keyword>
<keyword evidence="2" id="KW-0472">Membrane</keyword>
<proteinExistence type="predicted"/>
<protein>
    <submittedName>
        <fullName evidence="3">Uncharacterized protein</fullName>
    </submittedName>
</protein>
<evidence type="ECO:0000313" key="3">
    <source>
        <dbReference type="EMBL" id="KAK0662510.1"/>
    </source>
</evidence>
<name>A0AA40D479_9PEZI</name>
<gene>
    <name evidence="3" type="ORF">QBC41DRAFT_350386</name>
</gene>
<accession>A0AA40D479</accession>
<evidence type="ECO:0000256" key="1">
    <source>
        <dbReference type="SAM" id="MobiDB-lite"/>
    </source>
</evidence>
<feature type="region of interest" description="Disordered" evidence="1">
    <location>
        <begin position="1"/>
        <end position="123"/>
    </location>
</feature>
<feature type="compositionally biased region" description="Basic and acidic residues" evidence="1">
    <location>
        <begin position="27"/>
        <end position="36"/>
    </location>
</feature>
<evidence type="ECO:0000313" key="4">
    <source>
        <dbReference type="Proteomes" id="UP001174997"/>
    </source>
</evidence>
<reference evidence="3" key="1">
    <citation type="submission" date="2023-06" db="EMBL/GenBank/DDBJ databases">
        <title>Genome-scale phylogeny and comparative genomics of the fungal order Sordariales.</title>
        <authorList>
            <consortium name="Lawrence Berkeley National Laboratory"/>
            <person name="Hensen N."/>
            <person name="Bonometti L."/>
            <person name="Westerberg I."/>
            <person name="Brannstrom I.O."/>
            <person name="Guillou S."/>
            <person name="Cros-Aarteil S."/>
            <person name="Calhoun S."/>
            <person name="Haridas S."/>
            <person name="Kuo A."/>
            <person name="Mondo S."/>
            <person name="Pangilinan J."/>
            <person name="Riley R."/>
            <person name="Labutti K."/>
            <person name="Andreopoulos B."/>
            <person name="Lipzen A."/>
            <person name="Chen C."/>
            <person name="Yanf M."/>
            <person name="Daum C."/>
            <person name="Ng V."/>
            <person name="Clum A."/>
            <person name="Steindorff A."/>
            <person name="Ohm R."/>
            <person name="Martin F."/>
            <person name="Silar P."/>
            <person name="Natvig D."/>
            <person name="Lalanne C."/>
            <person name="Gautier V."/>
            <person name="Ament-Velasquez S.L."/>
            <person name="Kruys A."/>
            <person name="Hutchinson M.I."/>
            <person name="Powell A.J."/>
            <person name="Barry K."/>
            <person name="Miller A.N."/>
            <person name="Grigoriev I.V."/>
            <person name="Debuchy R."/>
            <person name="Gladieux P."/>
            <person name="Thoren M.H."/>
            <person name="Johannesson H."/>
        </authorList>
    </citation>
    <scope>NUCLEOTIDE SEQUENCE</scope>
    <source>
        <strain evidence="3">CBS 307.81</strain>
    </source>
</reference>
<keyword evidence="2" id="KW-1133">Transmembrane helix</keyword>
<keyword evidence="4" id="KW-1185">Reference proteome</keyword>
<feature type="compositionally biased region" description="Low complexity" evidence="1">
    <location>
        <begin position="102"/>
        <end position="112"/>
    </location>
</feature>
<feature type="transmembrane region" description="Helical" evidence="2">
    <location>
        <begin position="269"/>
        <end position="292"/>
    </location>
</feature>
<sequence>MDILEYFAGGRAQRPRAQQPPLGNNRTDARRADPGRRGPSLNNRLVPDTPILPSEADQPMEASNDPLVVPTAGETIASPVPNPPDPLAEVLPSSPSTSGVPAVNNNANTATADQIPPAAGQGSSLEERVGSLANILTLLVHKFAEQANAPVPLEASAAGPVEASAQEQTRPPGSQVRNETTRASPQADKTSSGSASPSTGNTQLPMAFNEPRRASTEPSLPATRSKLLVPDQHQTVKKKHNIAPVFVLFVFTHLLVYFFSVKILVECLIFPVVLFTLYLCCGKSACFCSWTWRPAIRKEQLKAVWARLRGKIVVDLETGSEERKAQGS</sequence>
<feature type="transmembrane region" description="Helical" evidence="2">
    <location>
        <begin position="242"/>
        <end position="263"/>
    </location>
</feature>
<dbReference type="Proteomes" id="UP001174997">
    <property type="component" value="Unassembled WGS sequence"/>
</dbReference>
<feature type="region of interest" description="Disordered" evidence="1">
    <location>
        <begin position="156"/>
        <end position="224"/>
    </location>
</feature>
<dbReference type="AlphaFoldDB" id="A0AA40D479"/>
<feature type="compositionally biased region" description="Polar residues" evidence="1">
    <location>
        <begin position="165"/>
        <end position="204"/>
    </location>
</feature>
<comment type="caution">
    <text evidence="3">The sequence shown here is derived from an EMBL/GenBank/DDBJ whole genome shotgun (WGS) entry which is preliminary data.</text>
</comment>
<evidence type="ECO:0000256" key="2">
    <source>
        <dbReference type="SAM" id="Phobius"/>
    </source>
</evidence>
<dbReference type="EMBL" id="JAULSY010000139">
    <property type="protein sequence ID" value="KAK0662510.1"/>
    <property type="molecule type" value="Genomic_DNA"/>
</dbReference>